<reference evidence="2" key="1">
    <citation type="submission" date="2021-01" db="EMBL/GenBank/DDBJ databases">
        <authorList>
            <person name="Corre E."/>
            <person name="Pelletier E."/>
            <person name="Niang G."/>
            <person name="Scheremetjew M."/>
            <person name="Finn R."/>
            <person name="Kale V."/>
            <person name="Holt S."/>
            <person name="Cochrane G."/>
            <person name="Meng A."/>
            <person name="Brown T."/>
            <person name="Cohen L."/>
        </authorList>
    </citation>
    <scope>NUCLEOTIDE SEQUENCE</scope>
    <source>
        <strain evidence="2">10249 10 AB</strain>
    </source>
</reference>
<keyword evidence="1" id="KW-1133">Transmembrane helix</keyword>
<protein>
    <recommendedName>
        <fullName evidence="3">Sulfotransferase domain-containing protein</fullName>
    </recommendedName>
</protein>
<feature type="transmembrane region" description="Helical" evidence="1">
    <location>
        <begin position="12"/>
        <end position="34"/>
    </location>
</feature>
<dbReference type="EMBL" id="HBIX01034399">
    <property type="protein sequence ID" value="CAE0729683.1"/>
    <property type="molecule type" value="Transcribed_RNA"/>
</dbReference>
<dbReference type="InterPro" id="IPR027417">
    <property type="entry name" value="P-loop_NTPase"/>
</dbReference>
<sequence length="434" mass="49819">MVLGNFLRNQRFGTAFKIVLISFSVITILTISYVPKKISSLRGDDIRETTQTMADSISDGKLGEGASTWKKVPTHREKGNLPDFSNGGIVIFYHIYKTGGSTVGKLLHELAQRNQKIHIIRRYKDFNERDIESTEQDTDNDEGDMEKAKFNVFKQEMESPATMFFTMIRKHIDWEQQCVSTLDLASTKKKLVLLELHVEDPAPEFASLVELAPTIDRWRAEADRRGVGFFAFTLVREPVAHALSFFNFFHVGNFAGRPPPTRFDHDFWNPFKPLAPTEKEFLRSYYAKNRQCRMLHSDPQSTYAAPQRLVWKKHKATSAEIAELHQPCEINKVYDTFIQSLDWVGTTENLQNETLPLLTKIVANDPSIGRKNKPFKVYDNIPNGHIGMKKYNLSNETMSIILERTELDRGLYADVVRNFKLTDLGWDYNSPKGD</sequence>
<dbReference type="AlphaFoldDB" id="A0A7S4AWW5"/>
<evidence type="ECO:0000256" key="1">
    <source>
        <dbReference type="SAM" id="Phobius"/>
    </source>
</evidence>
<proteinExistence type="predicted"/>
<keyword evidence="1" id="KW-0472">Membrane</keyword>
<organism evidence="2">
    <name type="scientific">Pseudo-nitzschia australis</name>
    <dbReference type="NCBI Taxonomy" id="44445"/>
    <lineage>
        <taxon>Eukaryota</taxon>
        <taxon>Sar</taxon>
        <taxon>Stramenopiles</taxon>
        <taxon>Ochrophyta</taxon>
        <taxon>Bacillariophyta</taxon>
        <taxon>Bacillariophyceae</taxon>
        <taxon>Bacillariophycidae</taxon>
        <taxon>Bacillariales</taxon>
        <taxon>Bacillariaceae</taxon>
        <taxon>Pseudo-nitzschia</taxon>
    </lineage>
</organism>
<gene>
    <name evidence="2" type="ORF">PAUS00366_LOCUS22468</name>
</gene>
<keyword evidence="1" id="KW-0812">Transmembrane</keyword>
<evidence type="ECO:0008006" key="3">
    <source>
        <dbReference type="Google" id="ProtNLM"/>
    </source>
</evidence>
<dbReference type="Gene3D" id="3.40.50.300">
    <property type="entry name" value="P-loop containing nucleotide triphosphate hydrolases"/>
    <property type="match status" value="1"/>
</dbReference>
<accession>A0A7S4AWW5</accession>
<evidence type="ECO:0000313" key="2">
    <source>
        <dbReference type="EMBL" id="CAE0729683.1"/>
    </source>
</evidence>
<name>A0A7S4AWW5_9STRA</name>